<dbReference type="Pfam" id="PF06763">
    <property type="entry name" value="Minor_tail_Z"/>
    <property type="match status" value="1"/>
</dbReference>
<evidence type="ECO:0000313" key="2">
    <source>
        <dbReference type="Proteomes" id="UP000244081"/>
    </source>
</evidence>
<dbReference type="OrthoDB" id="7840472at2"/>
<comment type="caution">
    <text evidence="1">The sequence shown here is derived from an EMBL/GenBank/DDBJ whole genome shotgun (WGS) entry which is preliminary data.</text>
</comment>
<dbReference type="RefSeq" id="WP_107992040.1">
    <property type="nucleotide sequence ID" value="NZ_QAYG01000015.1"/>
</dbReference>
<dbReference type="AlphaFoldDB" id="A0A2T5UQW4"/>
<gene>
    <name evidence="1" type="ORF">C8N35_11527</name>
</gene>
<accession>A0A2T5UQW4</accession>
<evidence type="ECO:0000313" key="1">
    <source>
        <dbReference type="EMBL" id="PTW53907.1"/>
    </source>
</evidence>
<dbReference type="InterPro" id="IPR010633">
    <property type="entry name" value="Phage_lambda_GpZ"/>
</dbReference>
<dbReference type="EMBL" id="QAYG01000015">
    <property type="protein sequence ID" value="PTW53907.1"/>
    <property type="molecule type" value="Genomic_DNA"/>
</dbReference>
<sequence>MSAVTYQWEGGGVVRLAAAARNTLGSNKARAAFRRGINRTGDKTFTIVRRVVAKQVGLSQSKVTKKGGLQRIRANYQALEYLIISRGGFISLKEFKARQVRRGVSAAPWGKRQVFKSAFGPRIGALGGHVFHRTSADRFPIEKMWGPAVPKEIVKDESRKAFDETAARELPPKIEHEIRRLMQGTAS</sequence>
<proteinExistence type="predicted"/>
<reference evidence="1 2" key="1">
    <citation type="submission" date="2018-04" db="EMBL/GenBank/DDBJ databases">
        <title>Genomic Encyclopedia of Archaeal and Bacterial Type Strains, Phase II (KMG-II): from individual species to whole genera.</title>
        <authorList>
            <person name="Goeker M."/>
        </authorList>
    </citation>
    <scope>NUCLEOTIDE SEQUENCE [LARGE SCALE GENOMIC DNA]</scope>
    <source>
        <strain evidence="1 2">DSM 23382</strain>
    </source>
</reference>
<dbReference type="Proteomes" id="UP000244081">
    <property type="component" value="Unassembled WGS sequence"/>
</dbReference>
<protein>
    <submittedName>
        <fullName evidence="1">Minor tail protein Z (GPZ)</fullName>
    </submittedName>
</protein>
<keyword evidence="2" id="KW-1185">Reference proteome</keyword>
<organism evidence="1 2">
    <name type="scientific">Breoghania corrubedonensis</name>
    <dbReference type="NCBI Taxonomy" id="665038"/>
    <lineage>
        <taxon>Bacteria</taxon>
        <taxon>Pseudomonadati</taxon>
        <taxon>Pseudomonadota</taxon>
        <taxon>Alphaproteobacteria</taxon>
        <taxon>Hyphomicrobiales</taxon>
        <taxon>Stappiaceae</taxon>
        <taxon>Breoghania</taxon>
    </lineage>
</organism>
<name>A0A2T5UQW4_9HYPH</name>